<sequence>CKVGLPGGLALLGLKIPIFVKRVKIDDDISKHDLKGNIERYKGRLITKGFTQKDDIDCKKTFSTISKKDYLRIVLTLVTYYDLELYQMDVKTAFLNGDLEEEVYMDQPKGFVSIRKESLVYRLKKSIYEHKLLGNGILSSIIPLRCINIVDSCIFMNVSESKFIILVLYVDNILFATATNDVTMLHDVKQFLSNNFEMKDMGEASYMIKIEIFRDRS</sequence>
<dbReference type="EMBL" id="QJKJ01017687">
    <property type="protein sequence ID" value="RDX58241.1"/>
    <property type="molecule type" value="Genomic_DNA"/>
</dbReference>
<organism evidence="2 3">
    <name type="scientific">Mucuna pruriens</name>
    <name type="common">Velvet bean</name>
    <name type="synonym">Dolichos pruriens</name>
    <dbReference type="NCBI Taxonomy" id="157652"/>
    <lineage>
        <taxon>Eukaryota</taxon>
        <taxon>Viridiplantae</taxon>
        <taxon>Streptophyta</taxon>
        <taxon>Embryophyta</taxon>
        <taxon>Tracheophyta</taxon>
        <taxon>Spermatophyta</taxon>
        <taxon>Magnoliopsida</taxon>
        <taxon>eudicotyledons</taxon>
        <taxon>Gunneridae</taxon>
        <taxon>Pentapetalae</taxon>
        <taxon>rosids</taxon>
        <taxon>fabids</taxon>
        <taxon>Fabales</taxon>
        <taxon>Fabaceae</taxon>
        <taxon>Papilionoideae</taxon>
        <taxon>50 kb inversion clade</taxon>
        <taxon>NPAAA clade</taxon>
        <taxon>indigoferoid/millettioid clade</taxon>
        <taxon>Phaseoleae</taxon>
        <taxon>Mucuna</taxon>
    </lineage>
</organism>
<protein>
    <recommendedName>
        <fullName evidence="1">Reverse transcriptase Ty1/copia-type domain-containing protein</fullName>
    </recommendedName>
</protein>
<feature type="domain" description="Reverse transcriptase Ty1/copia-type" evidence="1">
    <location>
        <begin position="37"/>
        <end position="215"/>
    </location>
</feature>
<accession>A0A371E0I2</accession>
<dbReference type="STRING" id="157652.A0A371E0I2"/>
<comment type="caution">
    <text evidence="2">The sequence shown here is derived from an EMBL/GenBank/DDBJ whole genome shotgun (WGS) entry which is preliminary data.</text>
</comment>
<keyword evidence="3" id="KW-1185">Reference proteome</keyword>
<feature type="non-terminal residue" evidence="2">
    <location>
        <position position="1"/>
    </location>
</feature>
<dbReference type="OrthoDB" id="1645289at2759"/>
<reference evidence="2" key="1">
    <citation type="submission" date="2018-05" db="EMBL/GenBank/DDBJ databases">
        <title>Draft genome of Mucuna pruriens seed.</title>
        <authorList>
            <person name="Nnadi N.E."/>
            <person name="Vos R."/>
            <person name="Hasami M.H."/>
            <person name="Devisetty U.K."/>
            <person name="Aguiy J.C."/>
        </authorList>
    </citation>
    <scope>NUCLEOTIDE SEQUENCE [LARGE SCALE GENOMIC DNA]</scope>
    <source>
        <strain evidence="2">JCA_2017</strain>
    </source>
</reference>
<dbReference type="Proteomes" id="UP000257109">
    <property type="component" value="Unassembled WGS sequence"/>
</dbReference>
<dbReference type="AlphaFoldDB" id="A0A371E0I2"/>
<dbReference type="InterPro" id="IPR043502">
    <property type="entry name" value="DNA/RNA_pol_sf"/>
</dbReference>
<name>A0A371E0I2_MUCPR</name>
<evidence type="ECO:0000313" key="2">
    <source>
        <dbReference type="EMBL" id="RDX58241.1"/>
    </source>
</evidence>
<evidence type="ECO:0000313" key="3">
    <source>
        <dbReference type="Proteomes" id="UP000257109"/>
    </source>
</evidence>
<evidence type="ECO:0000259" key="1">
    <source>
        <dbReference type="Pfam" id="PF07727"/>
    </source>
</evidence>
<proteinExistence type="predicted"/>
<dbReference type="Pfam" id="PF07727">
    <property type="entry name" value="RVT_2"/>
    <property type="match status" value="1"/>
</dbReference>
<dbReference type="SUPFAM" id="SSF56672">
    <property type="entry name" value="DNA/RNA polymerases"/>
    <property type="match status" value="1"/>
</dbReference>
<gene>
    <name evidence="2" type="ORF">CR513_62453</name>
</gene>
<dbReference type="InterPro" id="IPR013103">
    <property type="entry name" value="RVT_2"/>
</dbReference>